<dbReference type="PANTHER" id="PTHR33164:SF43">
    <property type="entry name" value="HTH-TYPE TRANSCRIPTIONAL REPRESSOR YETL"/>
    <property type="match status" value="1"/>
</dbReference>
<dbReference type="SMART" id="SM00347">
    <property type="entry name" value="HTH_MARR"/>
    <property type="match status" value="1"/>
</dbReference>
<evidence type="ECO:0000256" key="3">
    <source>
        <dbReference type="ARBA" id="ARBA00023163"/>
    </source>
</evidence>
<dbReference type="InterPro" id="IPR000835">
    <property type="entry name" value="HTH_MarR-typ"/>
</dbReference>
<evidence type="ECO:0000259" key="4">
    <source>
        <dbReference type="PROSITE" id="PS50995"/>
    </source>
</evidence>
<reference evidence="5 6" key="1">
    <citation type="journal article" date="2015" name="Genome Announc.">
        <title>Expanding the biotechnology potential of lactobacilli through comparative genomics of 213 strains and associated genera.</title>
        <authorList>
            <person name="Sun Z."/>
            <person name="Harris H.M."/>
            <person name="McCann A."/>
            <person name="Guo C."/>
            <person name="Argimon S."/>
            <person name="Zhang W."/>
            <person name="Yang X."/>
            <person name="Jeffery I.B."/>
            <person name="Cooney J.C."/>
            <person name="Kagawa T.F."/>
            <person name="Liu W."/>
            <person name="Song Y."/>
            <person name="Salvetti E."/>
            <person name="Wrobel A."/>
            <person name="Rasinkangas P."/>
            <person name="Parkhill J."/>
            <person name="Rea M.C."/>
            <person name="O'Sullivan O."/>
            <person name="Ritari J."/>
            <person name="Douillard F.P."/>
            <person name="Paul Ross R."/>
            <person name="Yang R."/>
            <person name="Briner A.E."/>
            <person name="Felis G.E."/>
            <person name="de Vos W.M."/>
            <person name="Barrangou R."/>
            <person name="Klaenhammer T.R."/>
            <person name="Caufield P.W."/>
            <person name="Cui Y."/>
            <person name="Zhang H."/>
            <person name="O'Toole P.W."/>
        </authorList>
    </citation>
    <scope>NUCLEOTIDE SEQUENCE [LARGE SCALE GENOMIC DNA]</scope>
    <source>
        <strain evidence="5 6">DSM 18001</strain>
    </source>
</reference>
<dbReference type="GO" id="GO:0003677">
    <property type="term" value="F:DNA binding"/>
    <property type="evidence" value="ECO:0007669"/>
    <property type="project" value="UniProtKB-KW"/>
</dbReference>
<evidence type="ECO:0000256" key="2">
    <source>
        <dbReference type="ARBA" id="ARBA00023125"/>
    </source>
</evidence>
<keyword evidence="6" id="KW-1185">Reference proteome</keyword>
<evidence type="ECO:0000313" key="5">
    <source>
        <dbReference type="EMBL" id="KRN93807.1"/>
    </source>
</evidence>
<dbReference type="InterPro" id="IPR036390">
    <property type="entry name" value="WH_DNA-bd_sf"/>
</dbReference>
<dbReference type="CDD" id="cd00090">
    <property type="entry name" value="HTH_ARSR"/>
    <property type="match status" value="1"/>
</dbReference>
<dbReference type="PATRIC" id="fig|331679.3.peg.213"/>
<keyword evidence="3" id="KW-0804">Transcription</keyword>
<comment type="caution">
    <text evidence="5">The sequence shown here is derived from an EMBL/GenBank/DDBJ whole genome shotgun (WGS) entry which is preliminary data.</text>
</comment>
<dbReference type="STRING" id="331679.IV81_GL000209"/>
<dbReference type="InterPro" id="IPR036388">
    <property type="entry name" value="WH-like_DNA-bd_sf"/>
</dbReference>
<dbReference type="SUPFAM" id="SSF46785">
    <property type="entry name" value="Winged helix' DNA-binding domain"/>
    <property type="match status" value="1"/>
</dbReference>
<dbReference type="InterPro" id="IPR023187">
    <property type="entry name" value="Tscrpt_reg_MarR-type_CS"/>
</dbReference>
<dbReference type="PROSITE" id="PS50995">
    <property type="entry name" value="HTH_MARR_2"/>
    <property type="match status" value="1"/>
</dbReference>
<feature type="domain" description="HTH marR-type" evidence="4">
    <location>
        <begin position="5"/>
        <end position="149"/>
    </location>
</feature>
<proteinExistence type="predicted"/>
<keyword evidence="2" id="KW-0238">DNA-binding</keyword>
<name>A0A0R2KW49_9LACO</name>
<evidence type="ECO:0000313" key="6">
    <source>
        <dbReference type="Proteomes" id="UP000051859"/>
    </source>
</evidence>
<dbReference type="GO" id="GO:0003700">
    <property type="term" value="F:DNA-binding transcription factor activity"/>
    <property type="evidence" value="ECO:0007669"/>
    <property type="project" value="InterPro"/>
</dbReference>
<dbReference type="AlphaFoldDB" id="A0A0R2KW49"/>
<gene>
    <name evidence="5" type="ORF">IV81_GL000209</name>
</gene>
<dbReference type="EMBL" id="JQBX01000010">
    <property type="protein sequence ID" value="KRN93807.1"/>
    <property type="molecule type" value="Genomic_DNA"/>
</dbReference>
<dbReference type="InterPro" id="IPR039422">
    <property type="entry name" value="MarR/SlyA-like"/>
</dbReference>
<evidence type="ECO:0000256" key="1">
    <source>
        <dbReference type="ARBA" id="ARBA00023015"/>
    </source>
</evidence>
<protein>
    <submittedName>
        <fullName evidence="5">Transcriptional regulator</fullName>
    </submittedName>
</protein>
<dbReference type="GO" id="GO:0006950">
    <property type="term" value="P:response to stress"/>
    <property type="evidence" value="ECO:0007669"/>
    <property type="project" value="TreeGrafter"/>
</dbReference>
<keyword evidence="1" id="KW-0805">Transcription regulation</keyword>
<dbReference type="PRINTS" id="PR00598">
    <property type="entry name" value="HTHMARR"/>
</dbReference>
<dbReference type="PANTHER" id="PTHR33164">
    <property type="entry name" value="TRANSCRIPTIONAL REGULATOR, MARR FAMILY"/>
    <property type="match status" value="1"/>
</dbReference>
<dbReference type="InterPro" id="IPR011991">
    <property type="entry name" value="ArsR-like_HTH"/>
</dbReference>
<dbReference type="Proteomes" id="UP000051859">
    <property type="component" value="Unassembled WGS sequence"/>
</dbReference>
<dbReference type="Pfam" id="PF12802">
    <property type="entry name" value="MarR_2"/>
    <property type="match status" value="1"/>
</dbReference>
<organism evidence="5 6">
    <name type="scientific">Pediococcus stilesii</name>
    <dbReference type="NCBI Taxonomy" id="331679"/>
    <lineage>
        <taxon>Bacteria</taxon>
        <taxon>Bacillati</taxon>
        <taxon>Bacillota</taxon>
        <taxon>Bacilli</taxon>
        <taxon>Lactobacillales</taxon>
        <taxon>Lactobacillaceae</taxon>
        <taxon>Pediococcus</taxon>
    </lineage>
</organism>
<dbReference type="Gene3D" id="1.10.10.10">
    <property type="entry name" value="Winged helix-like DNA-binding domain superfamily/Winged helix DNA-binding domain"/>
    <property type="match status" value="1"/>
</dbReference>
<dbReference type="PROSITE" id="PS01117">
    <property type="entry name" value="HTH_MARR_1"/>
    <property type="match status" value="1"/>
</dbReference>
<accession>A0A0R2KW49</accession>
<dbReference type="RefSeq" id="WP_236696835.1">
    <property type="nucleotide sequence ID" value="NZ_JQBX01000010.1"/>
</dbReference>
<sequence length="149" mass="17048">MKMKQADITFIAQTYNKSLKLIGSLLESKISDPRVSFDMFMIMHFIEEAGSEPITLSEIADAQEVTKSAISRKVGTLLDLGLIEQESDRVDRRKKYLSLTTKGHDLYKENDKVFRDMLNEVSDKFGKDDFLKTLEHVNSILEIIKKTAE</sequence>